<sequence length="534" mass="58740">MFGLGHRAAGISIEQTGIRYISFKNNNKQVHKKKFISLLPGMIVENQIADREALLDRLKQWVKNKGLRGSVVDLSIPPSQMIVRKMMIPSIGEKQIDQLVKLEVETGLHLPFENPVYDYVITDQDEGQSQLIIFAAPRKVVQDYVDVLEAAGLRIRSVEVTATALARSIVAGYGHEFSETMLIHLEQSLLDIYMFRSGNPVFMRTISLVDLTHEQPLNLQKELPFLAESEVAAASQEYLSTEQVVEITAEISRMLSFYQYSLHDGSTRITEMLITGSPEMRVQLQQELQLALPEMAIAPIAVDQFSQGAKPDSSLNDYRIAAGAALRDNKIRSINLLPREDRETIVFPYFAISLAAIWILGVAGTGILYASAQGQYTERSEQIQAYQDQNAMLQAELAGLNNSNPSSGSLDRAAVIEAMSANRADAAAVLDELQAGLPYGGVIRDINYSYHGEIALSLNFTAMEHSTIYLTALRQMSFSKGASIQKLTEGTQNTGNSIAKYTAVYRVDMAPVAELNADAQAPAEGGTDSNGTNQ</sequence>
<keyword evidence="4" id="KW-1185">Reference proteome</keyword>
<dbReference type="Pfam" id="PF11104">
    <property type="entry name" value="PilM_2"/>
    <property type="match status" value="1"/>
</dbReference>
<dbReference type="Gene3D" id="3.30.420.40">
    <property type="match status" value="2"/>
</dbReference>
<organism evidence="3 4">
    <name type="scientific">Paenibacillus borealis</name>
    <dbReference type="NCBI Taxonomy" id="160799"/>
    <lineage>
        <taxon>Bacteria</taxon>
        <taxon>Bacillati</taxon>
        <taxon>Bacillota</taxon>
        <taxon>Bacilli</taxon>
        <taxon>Bacillales</taxon>
        <taxon>Paenibacillaceae</taxon>
        <taxon>Paenibacillus</taxon>
    </lineage>
</organism>
<dbReference type="OrthoDB" id="2690797at2"/>
<dbReference type="PANTHER" id="PTHR32432:SF3">
    <property type="entry name" value="ETHANOLAMINE UTILIZATION PROTEIN EUTJ"/>
    <property type="match status" value="1"/>
</dbReference>
<dbReference type="Proteomes" id="UP000029518">
    <property type="component" value="Chromosome"/>
</dbReference>
<reference evidence="3" key="1">
    <citation type="submission" date="2014-08" db="EMBL/GenBank/DDBJ databases">
        <title>Comparative genomics of the Paenibacillus odorifer group.</title>
        <authorList>
            <person name="den Bakker H.C."/>
            <person name="Tsai Y.-C.Y.-C."/>
            <person name="Martin N."/>
            <person name="Korlach J."/>
            <person name="Wiedmann M."/>
        </authorList>
    </citation>
    <scope>NUCLEOTIDE SEQUENCE [LARGE SCALE GENOMIC DNA]</scope>
    <source>
        <strain evidence="3">DSM 13188</strain>
    </source>
</reference>
<evidence type="ECO:0008006" key="5">
    <source>
        <dbReference type="Google" id="ProtNLM"/>
    </source>
</evidence>
<keyword evidence="2" id="KW-0812">Transmembrane</keyword>
<dbReference type="PANTHER" id="PTHR32432">
    <property type="entry name" value="CELL DIVISION PROTEIN FTSA-RELATED"/>
    <property type="match status" value="1"/>
</dbReference>
<dbReference type="InterPro" id="IPR043129">
    <property type="entry name" value="ATPase_NBD"/>
</dbReference>
<evidence type="ECO:0000256" key="1">
    <source>
        <dbReference type="SAM" id="Coils"/>
    </source>
</evidence>
<dbReference type="InterPro" id="IPR005883">
    <property type="entry name" value="PilM"/>
</dbReference>
<accession>A0A089MXW9</accession>
<keyword evidence="2" id="KW-1133">Transmembrane helix</keyword>
<dbReference type="EMBL" id="CP009285">
    <property type="protein sequence ID" value="AIQ61249.1"/>
    <property type="molecule type" value="Genomic_DNA"/>
</dbReference>
<dbReference type="SUPFAM" id="SSF53067">
    <property type="entry name" value="Actin-like ATPase domain"/>
    <property type="match status" value="1"/>
</dbReference>
<evidence type="ECO:0000256" key="2">
    <source>
        <dbReference type="SAM" id="Phobius"/>
    </source>
</evidence>
<feature type="transmembrane region" description="Helical" evidence="2">
    <location>
        <begin position="346"/>
        <end position="370"/>
    </location>
</feature>
<protein>
    <recommendedName>
        <fullName evidence="5">Fimbrial protein</fullName>
    </recommendedName>
</protein>
<dbReference type="HOGENOM" id="CLU_498601_0_0_9"/>
<dbReference type="RefSeq" id="WP_042218025.1">
    <property type="nucleotide sequence ID" value="NZ_CP009285.1"/>
</dbReference>
<feature type="coiled-coil region" evidence="1">
    <location>
        <begin position="376"/>
        <end position="403"/>
    </location>
</feature>
<gene>
    <name evidence="3" type="ORF">PBOR_33370</name>
</gene>
<dbReference type="Gene3D" id="3.30.1490.300">
    <property type="match status" value="1"/>
</dbReference>
<dbReference type="AlphaFoldDB" id="A0A089MXW9"/>
<keyword evidence="2" id="KW-0472">Membrane</keyword>
<evidence type="ECO:0000313" key="4">
    <source>
        <dbReference type="Proteomes" id="UP000029518"/>
    </source>
</evidence>
<name>A0A089MXW9_PAEBO</name>
<dbReference type="InterPro" id="IPR050696">
    <property type="entry name" value="FtsA/MreB"/>
</dbReference>
<dbReference type="KEGG" id="pbd:PBOR_33370"/>
<proteinExistence type="predicted"/>
<evidence type="ECO:0000313" key="3">
    <source>
        <dbReference type="EMBL" id="AIQ61249.1"/>
    </source>
</evidence>
<keyword evidence="1" id="KW-0175">Coiled coil</keyword>